<comment type="subcellular location">
    <subcellularLocation>
        <location evidence="1">Cell membrane</location>
        <topology evidence="1">Single-pass type I membrane protein</topology>
    </subcellularLocation>
</comment>
<evidence type="ECO:0000256" key="4">
    <source>
        <dbReference type="ARBA" id="ARBA00022475"/>
    </source>
</evidence>
<dbReference type="SUPFAM" id="SSF56112">
    <property type="entry name" value="Protein kinase-like (PK-like)"/>
    <property type="match status" value="1"/>
</dbReference>
<keyword evidence="7 21" id="KW-0812">Transmembrane</keyword>
<keyword evidence="9" id="KW-0418">Kinase</keyword>
<dbReference type="GO" id="GO:0005911">
    <property type="term" value="C:cell-cell junction"/>
    <property type="evidence" value="ECO:0007669"/>
    <property type="project" value="TreeGrafter"/>
</dbReference>
<evidence type="ECO:0000256" key="21">
    <source>
        <dbReference type="SAM" id="Phobius"/>
    </source>
</evidence>
<evidence type="ECO:0000256" key="17">
    <source>
        <dbReference type="ARBA" id="ARBA00023319"/>
    </source>
</evidence>
<evidence type="ECO:0000256" key="18">
    <source>
        <dbReference type="ARBA" id="ARBA00051243"/>
    </source>
</evidence>
<dbReference type="SMART" id="SM00408">
    <property type="entry name" value="IGc2"/>
    <property type="match status" value="3"/>
</dbReference>
<keyword evidence="13" id="KW-0829">Tyrosine-protein kinase</keyword>
<keyword evidence="4" id="KW-1003">Cell membrane</keyword>
<evidence type="ECO:0000256" key="13">
    <source>
        <dbReference type="ARBA" id="ARBA00023137"/>
    </source>
</evidence>
<dbReference type="SMART" id="SM00219">
    <property type="entry name" value="TyrKc"/>
    <property type="match status" value="1"/>
</dbReference>
<evidence type="ECO:0000256" key="6">
    <source>
        <dbReference type="ARBA" id="ARBA00022679"/>
    </source>
</evidence>
<evidence type="ECO:0000256" key="9">
    <source>
        <dbReference type="ARBA" id="ARBA00022777"/>
    </source>
</evidence>
<evidence type="ECO:0000256" key="15">
    <source>
        <dbReference type="ARBA" id="ARBA00023170"/>
    </source>
</evidence>
<evidence type="ECO:0000259" key="22">
    <source>
        <dbReference type="PROSITE" id="PS50011"/>
    </source>
</evidence>
<dbReference type="PROSITE" id="PS00107">
    <property type="entry name" value="PROTEIN_KINASE_ATP"/>
    <property type="match status" value="1"/>
</dbReference>
<evidence type="ECO:0000256" key="11">
    <source>
        <dbReference type="ARBA" id="ARBA00022989"/>
    </source>
</evidence>
<dbReference type="EC" id="2.7.10.1" evidence="2"/>
<feature type="binding site" evidence="19 20">
    <location>
        <position position="728"/>
    </location>
    <ligand>
        <name>ATP</name>
        <dbReference type="ChEBI" id="CHEBI:30616"/>
    </ligand>
</feature>
<dbReference type="InterPro" id="IPR001245">
    <property type="entry name" value="Ser-Thr/Tyr_kinase_cat_dom"/>
</dbReference>
<feature type="domain" description="Ig-like" evidence="23">
    <location>
        <begin position="436"/>
        <end position="513"/>
    </location>
</feature>
<dbReference type="GO" id="GO:0004714">
    <property type="term" value="F:transmembrane receptor protein tyrosine kinase activity"/>
    <property type="evidence" value="ECO:0007669"/>
    <property type="project" value="UniProtKB-EC"/>
</dbReference>
<keyword evidence="14" id="KW-1015">Disulfide bond</keyword>
<dbReference type="PROSITE" id="PS50835">
    <property type="entry name" value="IG_LIKE"/>
    <property type="match status" value="4"/>
</dbReference>
<evidence type="ECO:0000259" key="23">
    <source>
        <dbReference type="PROSITE" id="PS50835"/>
    </source>
</evidence>
<evidence type="ECO:0000256" key="2">
    <source>
        <dbReference type="ARBA" id="ARBA00011902"/>
    </source>
</evidence>
<evidence type="ECO:0000256" key="14">
    <source>
        <dbReference type="ARBA" id="ARBA00023157"/>
    </source>
</evidence>
<evidence type="ECO:0000313" key="25">
    <source>
        <dbReference type="Proteomes" id="UP001431783"/>
    </source>
</evidence>
<evidence type="ECO:0000313" key="24">
    <source>
        <dbReference type="EMBL" id="KAK9883648.1"/>
    </source>
</evidence>
<dbReference type="InterPro" id="IPR011009">
    <property type="entry name" value="Kinase-like_dom_sf"/>
</dbReference>
<comment type="catalytic activity">
    <reaction evidence="18">
        <text>L-tyrosyl-[protein] + ATP = O-phospho-L-tyrosyl-[protein] + ADP + H(+)</text>
        <dbReference type="Rhea" id="RHEA:10596"/>
        <dbReference type="Rhea" id="RHEA-COMP:10136"/>
        <dbReference type="Rhea" id="RHEA-COMP:20101"/>
        <dbReference type="ChEBI" id="CHEBI:15378"/>
        <dbReference type="ChEBI" id="CHEBI:30616"/>
        <dbReference type="ChEBI" id="CHEBI:46858"/>
        <dbReference type="ChEBI" id="CHEBI:61978"/>
        <dbReference type="ChEBI" id="CHEBI:456216"/>
        <dbReference type="EC" id="2.7.10.1"/>
    </reaction>
</comment>
<dbReference type="InterPro" id="IPR001824">
    <property type="entry name" value="Tyr_kinase_rcpt_3_CS"/>
</dbReference>
<dbReference type="GO" id="GO:0005524">
    <property type="term" value="F:ATP binding"/>
    <property type="evidence" value="ECO:0007669"/>
    <property type="project" value="UniProtKB-UniRule"/>
</dbReference>
<evidence type="ECO:0000256" key="10">
    <source>
        <dbReference type="ARBA" id="ARBA00022840"/>
    </source>
</evidence>
<keyword evidence="16" id="KW-0325">Glycoprotein</keyword>
<feature type="binding site" evidence="19">
    <location>
        <begin position="701"/>
        <end position="708"/>
    </location>
    <ligand>
        <name>ATP</name>
        <dbReference type="ChEBI" id="CHEBI:30616"/>
    </ligand>
</feature>
<evidence type="ECO:0000256" key="16">
    <source>
        <dbReference type="ARBA" id="ARBA00023180"/>
    </source>
</evidence>
<feature type="domain" description="Protein kinase" evidence="22">
    <location>
        <begin position="694"/>
        <end position="844"/>
    </location>
</feature>
<dbReference type="Pfam" id="PF00047">
    <property type="entry name" value="ig"/>
    <property type="match status" value="1"/>
</dbReference>
<dbReference type="SUPFAM" id="SSF48726">
    <property type="entry name" value="Immunoglobulin"/>
    <property type="match status" value="4"/>
</dbReference>
<dbReference type="Gene3D" id="3.30.200.20">
    <property type="entry name" value="Phosphorylase Kinase, domain 1"/>
    <property type="match status" value="1"/>
</dbReference>
<name>A0AAW1UR20_9CUCU</name>
<dbReference type="InterPro" id="IPR013151">
    <property type="entry name" value="Immunoglobulin_dom"/>
</dbReference>
<evidence type="ECO:0000256" key="7">
    <source>
        <dbReference type="ARBA" id="ARBA00022692"/>
    </source>
</evidence>
<accession>A0AAW1UR20</accession>
<proteinExistence type="predicted"/>
<dbReference type="InterPro" id="IPR017441">
    <property type="entry name" value="Protein_kinase_ATP_BS"/>
</dbReference>
<dbReference type="Gene3D" id="2.60.40.10">
    <property type="entry name" value="Immunoglobulins"/>
    <property type="match status" value="5"/>
</dbReference>
<dbReference type="InterPro" id="IPR013098">
    <property type="entry name" value="Ig_I-set"/>
</dbReference>
<keyword evidence="10 19" id="KW-0067">ATP-binding</keyword>
<dbReference type="GO" id="GO:0007169">
    <property type="term" value="P:cell surface receptor protein tyrosine kinase signaling pathway"/>
    <property type="evidence" value="ECO:0007669"/>
    <property type="project" value="InterPro"/>
</dbReference>
<keyword evidence="25" id="KW-1185">Reference proteome</keyword>
<dbReference type="Pfam" id="PF07679">
    <property type="entry name" value="I-set"/>
    <property type="match status" value="2"/>
</dbReference>
<keyword evidence="6" id="KW-0808">Transferase</keyword>
<dbReference type="Proteomes" id="UP001431783">
    <property type="component" value="Unassembled WGS sequence"/>
</dbReference>
<dbReference type="InterPro" id="IPR003598">
    <property type="entry name" value="Ig_sub2"/>
</dbReference>
<evidence type="ECO:0000256" key="20">
    <source>
        <dbReference type="PROSITE-ProRule" id="PRU10141"/>
    </source>
</evidence>
<protein>
    <recommendedName>
        <fullName evidence="2">receptor protein-tyrosine kinase</fullName>
        <ecNumber evidence="2">2.7.10.1</ecNumber>
    </recommendedName>
</protein>
<evidence type="ECO:0000256" key="8">
    <source>
        <dbReference type="ARBA" id="ARBA00022741"/>
    </source>
</evidence>
<dbReference type="Pfam" id="PF07714">
    <property type="entry name" value="PK_Tyr_Ser-Thr"/>
    <property type="match status" value="1"/>
</dbReference>
<keyword evidence="12 21" id="KW-0472">Membrane</keyword>
<feature type="domain" description="Ig-like" evidence="23">
    <location>
        <begin position="522"/>
        <end position="598"/>
    </location>
</feature>
<keyword evidence="15" id="KW-0675">Receptor</keyword>
<feature type="domain" description="Ig-like" evidence="23">
    <location>
        <begin position="102"/>
        <end position="198"/>
    </location>
</feature>
<dbReference type="InterPro" id="IPR007110">
    <property type="entry name" value="Ig-like_dom"/>
</dbReference>
<dbReference type="FunFam" id="3.30.200.20:FF:000384">
    <property type="entry name" value="Receptor protein-tyrosine kinase"/>
    <property type="match status" value="1"/>
</dbReference>
<feature type="domain" description="Ig-like" evidence="23">
    <location>
        <begin position="210"/>
        <end position="294"/>
    </location>
</feature>
<dbReference type="AlphaFoldDB" id="A0AAW1UR20"/>
<organism evidence="24 25">
    <name type="scientific">Henosepilachna vigintioctopunctata</name>
    <dbReference type="NCBI Taxonomy" id="420089"/>
    <lineage>
        <taxon>Eukaryota</taxon>
        <taxon>Metazoa</taxon>
        <taxon>Ecdysozoa</taxon>
        <taxon>Arthropoda</taxon>
        <taxon>Hexapoda</taxon>
        <taxon>Insecta</taxon>
        <taxon>Pterygota</taxon>
        <taxon>Neoptera</taxon>
        <taxon>Endopterygota</taxon>
        <taxon>Coleoptera</taxon>
        <taxon>Polyphaga</taxon>
        <taxon>Cucujiformia</taxon>
        <taxon>Coccinelloidea</taxon>
        <taxon>Coccinellidae</taxon>
        <taxon>Epilachninae</taxon>
        <taxon>Epilachnini</taxon>
        <taxon>Henosepilachna</taxon>
    </lineage>
</organism>
<dbReference type="PIRSF" id="PIRSF000615">
    <property type="entry name" value="TyrPK_CSF1-R"/>
    <property type="match status" value="1"/>
</dbReference>
<comment type="caution">
    <text evidence="24">The sequence shown here is derived from an EMBL/GenBank/DDBJ whole genome shotgun (WGS) entry which is preliminary data.</text>
</comment>
<evidence type="ECO:0000256" key="1">
    <source>
        <dbReference type="ARBA" id="ARBA00004251"/>
    </source>
</evidence>
<evidence type="ECO:0000256" key="12">
    <source>
        <dbReference type="ARBA" id="ARBA00023136"/>
    </source>
</evidence>
<dbReference type="EMBL" id="JARQZJ010000091">
    <property type="protein sequence ID" value="KAK9883648.1"/>
    <property type="molecule type" value="Genomic_DNA"/>
</dbReference>
<feature type="transmembrane region" description="Helical" evidence="21">
    <location>
        <begin position="619"/>
        <end position="640"/>
    </location>
</feature>
<evidence type="ECO:0000256" key="19">
    <source>
        <dbReference type="PIRSR" id="PIRSR000615-2"/>
    </source>
</evidence>
<sequence>MFNHYEVIKQGDLVTLPCIPASPDVEVSLLKEIEDQQMVPIEMGKNSAGKYYDFSQFAGFTTDDTSQIQLTNYRCDFKRGNVTVSYPVQLDVEPETHSISVPTIEEMSPRQRYIVGETITLKCSVKSHVRVDFSWNVPNDDNDNRVQLSEDSETDPENQDFIYATLTVKNTSLDDSGTYTCQVSDYQDHENENSIDIVIYEHLYIRLSTEGCSVEVIEEIQNVNCSVEIYAHPLPNVTWLNNENETISFGSSQYVQEINSTNKIAWLTIENVTIDDVGMYTFIAVNEFDNANLTFFIDVIKKPTIELKLEDEFQILNQKITVECIVTSYPEPSVDLMYKPCFDDSCDYKLLEDTYYELTLDNLIVSARTSFEKSGLIKCVATVDILGATENETFQQEIRLFLSDVDEGFAVKSLGETESNDEYHIVIVTIEDSIGMKCSAYIRDFSQKIKWKRDSKEIISNEKYNITTTSTDFSNSSILNISNVNMNDKGFYTCELYKITGDTEELIKTQNIAVEMSLYIAPVLIESNLNSTIEINDGSYLQLTCVFKGEPKPITTWYKDNDTLTSTDTRSISKDGQRVTFTSTMREDEGLYKCEAKNIWGIRKKETKLFFKSNSGFKLYGIIIGVLTLLVIIASVTTLINHFNKKKLEKILEESGLTNFEEGQLNNLNPELCIGDQVEFLPYDRSFEFSFNKLKLGKILGSGAFGVVVLGEARDILPHEKVTLVAVKMVDRNAQQLHIKALVAELKILIYLGKHLNVVNLLGACTKNIAKRELLVIEEFCRYGNLQTYLYRRRSNFINQLNPSTGSIDFGFEEGISSSNDSTWLNQSSVLHQIAPVLPVIQHV</sequence>
<keyword evidence="3" id="KW-0217">Developmental protein</keyword>
<dbReference type="PANTHER" id="PTHR11640">
    <property type="entry name" value="NEPHRIN"/>
    <property type="match status" value="1"/>
</dbReference>
<evidence type="ECO:0000256" key="3">
    <source>
        <dbReference type="ARBA" id="ARBA00022473"/>
    </source>
</evidence>
<keyword evidence="11 21" id="KW-1133">Transmembrane helix</keyword>
<dbReference type="SMART" id="SM00409">
    <property type="entry name" value="IG"/>
    <property type="match status" value="5"/>
</dbReference>
<reference evidence="24 25" key="1">
    <citation type="submission" date="2023-03" db="EMBL/GenBank/DDBJ databases">
        <title>Genome insight into feeding habits of ladybird beetles.</title>
        <authorList>
            <person name="Li H.-S."/>
            <person name="Huang Y.-H."/>
            <person name="Pang H."/>
        </authorList>
    </citation>
    <scope>NUCLEOTIDE SEQUENCE [LARGE SCALE GENOMIC DNA]</scope>
    <source>
        <strain evidence="24">SYSU_2023b</strain>
        <tissue evidence="24">Whole body</tissue>
    </source>
</reference>
<dbReference type="InterPro" id="IPR003599">
    <property type="entry name" value="Ig_sub"/>
</dbReference>
<dbReference type="GO" id="GO:0005886">
    <property type="term" value="C:plasma membrane"/>
    <property type="evidence" value="ECO:0007669"/>
    <property type="project" value="UniProtKB-SubCell"/>
</dbReference>
<keyword evidence="17" id="KW-0393">Immunoglobulin domain</keyword>
<evidence type="ECO:0000256" key="5">
    <source>
        <dbReference type="ARBA" id="ARBA00022553"/>
    </source>
</evidence>
<dbReference type="InterPro" id="IPR051275">
    <property type="entry name" value="Cell_adhesion_signaling"/>
</dbReference>
<dbReference type="GO" id="GO:0050839">
    <property type="term" value="F:cell adhesion molecule binding"/>
    <property type="evidence" value="ECO:0007669"/>
    <property type="project" value="TreeGrafter"/>
</dbReference>
<dbReference type="InterPro" id="IPR036179">
    <property type="entry name" value="Ig-like_dom_sf"/>
</dbReference>
<dbReference type="CDD" id="cd00096">
    <property type="entry name" value="Ig"/>
    <property type="match status" value="2"/>
</dbReference>
<keyword evidence="8 19" id="KW-0547">Nucleotide-binding</keyword>
<dbReference type="Pfam" id="PF13927">
    <property type="entry name" value="Ig_3"/>
    <property type="match status" value="1"/>
</dbReference>
<dbReference type="PROSITE" id="PS00240">
    <property type="entry name" value="RECEPTOR_TYR_KIN_III"/>
    <property type="match status" value="1"/>
</dbReference>
<dbReference type="PROSITE" id="PS50011">
    <property type="entry name" value="PROTEIN_KINASE_DOM"/>
    <property type="match status" value="1"/>
</dbReference>
<dbReference type="GO" id="GO:0098609">
    <property type="term" value="P:cell-cell adhesion"/>
    <property type="evidence" value="ECO:0007669"/>
    <property type="project" value="TreeGrafter"/>
</dbReference>
<dbReference type="InterPro" id="IPR013783">
    <property type="entry name" value="Ig-like_fold"/>
</dbReference>
<gene>
    <name evidence="24" type="ORF">WA026_001818</name>
</gene>
<dbReference type="InterPro" id="IPR000719">
    <property type="entry name" value="Prot_kinase_dom"/>
</dbReference>
<dbReference type="PANTHER" id="PTHR11640:SF164">
    <property type="entry name" value="MAM DOMAIN-CONTAINING GLYCOSYLPHOSPHATIDYLINOSITOL ANCHOR PROTEIN 1"/>
    <property type="match status" value="1"/>
</dbReference>
<dbReference type="InterPro" id="IPR020635">
    <property type="entry name" value="Tyr_kinase_cat_dom"/>
</dbReference>
<keyword evidence="5" id="KW-0597">Phosphoprotein</keyword>